<dbReference type="OrthoDB" id="8216219at2"/>
<proteinExistence type="predicted"/>
<evidence type="ECO:0000313" key="3">
    <source>
        <dbReference type="Proteomes" id="UP000294832"/>
    </source>
</evidence>
<dbReference type="Pfam" id="PF13531">
    <property type="entry name" value="SBP_bac_11"/>
    <property type="match status" value="1"/>
</dbReference>
<sequence>MKGIFYRLGPVLLAAILSLGSYAAEAAVKLKVITSGGFAGTLTAMEPQLEKDTGLDIDISYGSSSGGAVDSIPERLKRGEQFDVLILSRSSLDKLTNKDFVSKDTRTDLVRSRIGMCVKKGATKPDISTPENFIKVLHEAKTIGYSASASGTYLSSKLWPEMGLWQMIEPKSTRVLSKRVASLVADGQLEIGFQQISEILPIQGAELVGPIPSKYQKVTTFSSGVTKSSLHPQEAAALIHYLASDTPYVINSIRQAGLDPVAAE</sequence>
<name>A0A4R2F629_9GAMM</name>
<feature type="signal peptide" evidence="1">
    <location>
        <begin position="1"/>
        <end position="23"/>
    </location>
</feature>
<keyword evidence="1" id="KW-0732">Signal</keyword>
<comment type="caution">
    <text evidence="2">The sequence shown here is derived from an EMBL/GenBank/DDBJ whole genome shotgun (WGS) entry which is preliminary data.</text>
</comment>
<dbReference type="AlphaFoldDB" id="A0A4R2F629"/>
<dbReference type="RefSeq" id="WP_133039530.1">
    <property type="nucleotide sequence ID" value="NZ_SLWF01000020.1"/>
</dbReference>
<dbReference type="PANTHER" id="PTHR30632:SF11">
    <property type="entry name" value="BLR4797 PROTEIN"/>
    <property type="match status" value="1"/>
</dbReference>
<organism evidence="2 3">
    <name type="scientific">Shewanella fodinae</name>
    <dbReference type="NCBI Taxonomy" id="552357"/>
    <lineage>
        <taxon>Bacteria</taxon>
        <taxon>Pseudomonadati</taxon>
        <taxon>Pseudomonadota</taxon>
        <taxon>Gammaproteobacteria</taxon>
        <taxon>Alteromonadales</taxon>
        <taxon>Shewanellaceae</taxon>
        <taxon>Shewanella</taxon>
    </lineage>
</organism>
<dbReference type="Proteomes" id="UP000294832">
    <property type="component" value="Unassembled WGS sequence"/>
</dbReference>
<dbReference type="InterPro" id="IPR050682">
    <property type="entry name" value="ModA/WtpA"/>
</dbReference>
<dbReference type="GO" id="GO:0030973">
    <property type="term" value="F:molybdate ion binding"/>
    <property type="evidence" value="ECO:0007669"/>
    <property type="project" value="TreeGrafter"/>
</dbReference>
<reference evidence="2 3" key="1">
    <citation type="submission" date="2019-03" db="EMBL/GenBank/DDBJ databases">
        <title>Freshwater and sediment microbial communities from various areas in North America, analyzing microbe dynamics in response to fracking.</title>
        <authorList>
            <person name="Lamendella R."/>
        </authorList>
    </citation>
    <scope>NUCLEOTIDE SEQUENCE [LARGE SCALE GENOMIC DNA]</scope>
    <source>
        <strain evidence="2 3">74A</strain>
    </source>
</reference>
<dbReference type="EMBL" id="SLWF01000020">
    <property type="protein sequence ID" value="TCN82036.1"/>
    <property type="molecule type" value="Genomic_DNA"/>
</dbReference>
<dbReference type="SUPFAM" id="SSF53850">
    <property type="entry name" value="Periplasmic binding protein-like II"/>
    <property type="match status" value="1"/>
</dbReference>
<keyword evidence="3" id="KW-1185">Reference proteome</keyword>
<dbReference type="Gene3D" id="3.40.190.10">
    <property type="entry name" value="Periplasmic binding protein-like II"/>
    <property type="match status" value="2"/>
</dbReference>
<accession>A0A4R2F629</accession>
<gene>
    <name evidence="2" type="ORF">EDC91_1202</name>
</gene>
<evidence type="ECO:0000256" key="1">
    <source>
        <dbReference type="SAM" id="SignalP"/>
    </source>
</evidence>
<protein>
    <submittedName>
        <fullName evidence="2">Molybdate transport system substrate-binding protein</fullName>
    </submittedName>
</protein>
<dbReference type="PANTHER" id="PTHR30632">
    <property type="entry name" value="MOLYBDATE-BINDING PERIPLASMIC PROTEIN"/>
    <property type="match status" value="1"/>
</dbReference>
<feature type="chain" id="PRO_5020328939" evidence="1">
    <location>
        <begin position="24"/>
        <end position="264"/>
    </location>
</feature>
<evidence type="ECO:0000313" key="2">
    <source>
        <dbReference type="EMBL" id="TCN82036.1"/>
    </source>
</evidence>
<dbReference type="GO" id="GO:0015689">
    <property type="term" value="P:molybdate ion transport"/>
    <property type="evidence" value="ECO:0007669"/>
    <property type="project" value="TreeGrafter"/>
</dbReference>